<comment type="caution">
    <text evidence="1">The sequence shown here is derived from an EMBL/GenBank/DDBJ whole genome shotgun (WGS) entry which is preliminary data.</text>
</comment>
<dbReference type="EMBL" id="JAAAJB010000061">
    <property type="protein sequence ID" value="KAG0268049.1"/>
    <property type="molecule type" value="Genomic_DNA"/>
</dbReference>
<evidence type="ECO:0000313" key="1">
    <source>
        <dbReference type="EMBL" id="KAG0268049.1"/>
    </source>
</evidence>
<reference evidence="1" key="1">
    <citation type="journal article" date="2020" name="Fungal Divers.">
        <title>Resolving the Mortierellaceae phylogeny through synthesis of multi-gene phylogenetics and phylogenomics.</title>
        <authorList>
            <person name="Vandepol N."/>
            <person name="Liber J."/>
            <person name="Desiro A."/>
            <person name="Na H."/>
            <person name="Kennedy M."/>
            <person name="Barry K."/>
            <person name="Grigoriev I.V."/>
            <person name="Miller A.N."/>
            <person name="O'Donnell K."/>
            <person name="Stajich J.E."/>
            <person name="Bonito G."/>
        </authorList>
    </citation>
    <scope>NUCLEOTIDE SEQUENCE</scope>
    <source>
        <strain evidence="1">BC1065</strain>
    </source>
</reference>
<evidence type="ECO:0000313" key="2">
    <source>
        <dbReference type="Proteomes" id="UP000807716"/>
    </source>
</evidence>
<dbReference type="Proteomes" id="UP000807716">
    <property type="component" value="Unassembled WGS sequence"/>
</dbReference>
<accession>A0A9P6QKS1</accession>
<dbReference type="OrthoDB" id="2345088at2759"/>
<keyword evidence="2" id="KW-1185">Reference proteome</keyword>
<dbReference type="AlphaFoldDB" id="A0A9P6QKS1"/>
<name>A0A9P6QKS1_9FUNG</name>
<protein>
    <submittedName>
        <fullName evidence="1">Uncharacterized protein</fullName>
    </submittedName>
</protein>
<gene>
    <name evidence="1" type="ORF">DFQ27_007678</name>
</gene>
<proteinExistence type="predicted"/>
<organism evidence="1 2">
    <name type="scientific">Actinomortierella ambigua</name>
    <dbReference type="NCBI Taxonomy" id="1343610"/>
    <lineage>
        <taxon>Eukaryota</taxon>
        <taxon>Fungi</taxon>
        <taxon>Fungi incertae sedis</taxon>
        <taxon>Mucoromycota</taxon>
        <taxon>Mortierellomycotina</taxon>
        <taxon>Mortierellomycetes</taxon>
        <taxon>Mortierellales</taxon>
        <taxon>Mortierellaceae</taxon>
        <taxon>Actinomortierella</taxon>
    </lineage>
</organism>
<sequence>MCAAAYAQLNQRVEWDNRIIADFDQYADEHQGLSDVSEDYIMDLTADSSFISSLPRDIFDLVLLDLPSLPSAFPELAELNQLIDGRSSFQDLQDLVYNITPNTNVRRFLYGSVKGYSKYFPHHTPLSDKDERQLMIDIIDPVLQGAFEVFGMSRDLPDANTGVDFIVRDSNACQLVLAGCSAMYETDMRKFVADRWRLSRAMKDTFDTTMTTYAESVLPHSRYSVFGIQIFDRKVTFLQMDFRKRYRLWQLAWVHIPTSLTEFERNFSRYITKSLCFAKLVGDEVRCRNNQDPLPFERVIALQRAARRLAPTTPPPPISPTPSSPHQ</sequence>